<gene>
    <name evidence="7" type="ORF">MNBD_ALPHA07-1586</name>
</gene>
<keyword evidence="5" id="KW-0676">Redox-active center</keyword>
<evidence type="ECO:0000256" key="2">
    <source>
        <dbReference type="ARBA" id="ARBA00022729"/>
    </source>
</evidence>
<organism evidence="7">
    <name type="scientific">hydrothermal vent metagenome</name>
    <dbReference type="NCBI Taxonomy" id="652676"/>
    <lineage>
        <taxon>unclassified sequences</taxon>
        <taxon>metagenomes</taxon>
        <taxon>ecological metagenomes</taxon>
    </lineage>
</organism>
<dbReference type="Gene3D" id="3.40.30.10">
    <property type="entry name" value="Glutaredoxin"/>
    <property type="match status" value="1"/>
</dbReference>
<feature type="non-terminal residue" evidence="7">
    <location>
        <position position="188"/>
    </location>
</feature>
<dbReference type="PROSITE" id="PS51352">
    <property type="entry name" value="THIOREDOXIN_2"/>
    <property type="match status" value="1"/>
</dbReference>
<dbReference type="PANTHER" id="PTHR13887">
    <property type="entry name" value="GLUTATHIONE S-TRANSFERASE KAPPA"/>
    <property type="match status" value="1"/>
</dbReference>
<evidence type="ECO:0000256" key="5">
    <source>
        <dbReference type="ARBA" id="ARBA00023284"/>
    </source>
</evidence>
<accession>A0A3B0S4U6</accession>
<dbReference type="InterPro" id="IPR013766">
    <property type="entry name" value="Thioredoxin_domain"/>
</dbReference>
<dbReference type="SUPFAM" id="SSF52833">
    <property type="entry name" value="Thioredoxin-like"/>
    <property type="match status" value="1"/>
</dbReference>
<feature type="domain" description="Thioredoxin" evidence="6">
    <location>
        <begin position="23"/>
        <end position="178"/>
    </location>
</feature>
<dbReference type="AlphaFoldDB" id="A0A3B0S4U6"/>
<reference evidence="7" key="1">
    <citation type="submission" date="2018-06" db="EMBL/GenBank/DDBJ databases">
        <authorList>
            <person name="Zhirakovskaya E."/>
        </authorList>
    </citation>
    <scope>NUCLEOTIDE SEQUENCE</scope>
</reference>
<evidence type="ECO:0000256" key="4">
    <source>
        <dbReference type="ARBA" id="ARBA00023157"/>
    </source>
</evidence>
<dbReference type="InterPro" id="IPR036249">
    <property type="entry name" value="Thioredoxin-like_sf"/>
</dbReference>
<dbReference type="EMBL" id="UOEG01000198">
    <property type="protein sequence ID" value="VAV99887.1"/>
    <property type="molecule type" value="Genomic_DNA"/>
</dbReference>
<dbReference type="GO" id="GO:0016491">
    <property type="term" value="F:oxidoreductase activity"/>
    <property type="evidence" value="ECO:0007669"/>
    <property type="project" value="UniProtKB-KW"/>
</dbReference>
<sequence length="188" mass="20268">MNRRTLILSTTAIGIGAFGTATWWATRPGPAQDTSTVAPEVLERLERAYSPVLGPADAPVTIVEFFDPACEACRAFHPVIKDIMAQYPDDVRVVIRYTPFHGQSSQDAIMALEAARLQGVFFPVMEALLTYQNAWARRGAPVEGKIMSIAGAAGLDVTSAEAQMKMPDVVAVFNQDQADVKAVGISQT</sequence>
<keyword evidence="3" id="KW-0560">Oxidoreductase</keyword>
<evidence type="ECO:0000313" key="7">
    <source>
        <dbReference type="EMBL" id="VAV99887.1"/>
    </source>
</evidence>
<comment type="similarity">
    <text evidence="1">Belongs to the thioredoxin family. DsbA subfamily.</text>
</comment>
<evidence type="ECO:0000259" key="6">
    <source>
        <dbReference type="PROSITE" id="PS51352"/>
    </source>
</evidence>
<protein>
    <submittedName>
        <fullName evidence="7">Outer membrane protein</fullName>
    </submittedName>
</protein>
<name>A0A3B0S4U6_9ZZZZ</name>
<evidence type="ECO:0000256" key="3">
    <source>
        <dbReference type="ARBA" id="ARBA00023002"/>
    </source>
</evidence>
<evidence type="ECO:0000256" key="1">
    <source>
        <dbReference type="ARBA" id="ARBA00005791"/>
    </source>
</evidence>
<keyword evidence="4" id="KW-1015">Disulfide bond</keyword>
<proteinExistence type="inferred from homology"/>
<dbReference type="Pfam" id="PF13462">
    <property type="entry name" value="Thioredoxin_4"/>
    <property type="match status" value="1"/>
</dbReference>
<dbReference type="InterPro" id="IPR012336">
    <property type="entry name" value="Thioredoxin-like_fold"/>
</dbReference>
<dbReference type="PANTHER" id="PTHR13887:SF14">
    <property type="entry name" value="DISULFIDE BOND FORMATION PROTEIN D"/>
    <property type="match status" value="1"/>
</dbReference>
<keyword evidence="2" id="KW-0732">Signal</keyword>